<accession>A0A6G9D584</accession>
<reference evidence="1 2" key="1">
    <citation type="submission" date="2020-03" db="EMBL/GenBank/DDBJ databases">
        <title>Screen low temperature-resistant strains for efficient degradation of petroleum hydrocarbons under the low temperature.</title>
        <authorList>
            <person name="Wang Y."/>
            <person name="Chen J."/>
        </authorList>
    </citation>
    <scope>NUCLEOTIDE SEQUENCE [LARGE SCALE GENOMIC DNA]</scope>
    <source>
        <strain evidence="1 2">KB1</strain>
        <plasmid evidence="1 2">plas2</plasmid>
    </source>
</reference>
<dbReference type="Proteomes" id="UP000502345">
    <property type="component" value="Plasmid plas2"/>
</dbReference>
<dbReference type="EMBL" id="CP050126">
    <property type="protein sequence ID" value="QIP43991.1"/>
    <property type="molecule type" value="Genomic_DNA"/>
</dbReference>
<dbReference type="AlphaFoldDB" id="A0A6G9D584"/>
<evidence type="ECO:0000313" key="1">
    <source>
        <dbReference type="EMBL" id="QIP43991.1"/>
    </source>
</evidence>
<gene>
    <name evidence="1" type="ORF">G9444_6748</name>
</gene>
<evidence type="ECO:0000313" key="2">
    <source>
        <dbReference type="Proteomes" id="UP000502345"/>
    </source>
</evidence>
<proteinExistence type="predicted"/>
<protein>
    <submittedName>
        <fullName evidence="1">Uncharacterized protein</fullName>
    </submittedName>
</protein>
<name>A0A6G9D584_RHOER</name>
<sequence>MLKHSSEVQNPALSIPALRRSRDEEKRCLLFLIG</sequence>
<organism evidence="1 2">
    <name type="scientific">Rhodococcus erythropolis</name>
    <name type="common">Arthrobacter picolinophilus</name>
    <dbReference type="NCBI Taxonomy" id="1833"/>
    <lineage>
        <taxon>Bacteria</taxon>
        <taxon>Bacillati</taxon>
        <taxon>Actinomycetota</taxon>
        <taxon>Actinomycetes</taxon>
        <taxon>Mycobacteriales</taxon>
        <taxon>Nocardiaceae</taxon>
        <taxon>Rhodococcus</taxon>
        <taxon>Rhodococcus erythropolis group</taxon>
    </lineage>
</organism>
<geneLocation type="plasmid" evidence="1 2">
    <name>plas2</name>
</geneLocation>
<keyword evidence="1" id="KW-0614">Plasmid</keyword>